<keyword evidence="1" id="KW-0808">Transferase</keyword>
<dbReference type="PANTHER" id="PTHR10434">
    <property type="entry name" value="1-ACYL-SN-GLYCEROL-3-PHOSPHATE ACYLTRANSFERASE"/>
    <property type="match status" value="1"/>
</dbReference>
<comment type="caution">
    <text evidence="4">The sequence shown here is derived from an EMBL/GenBank/DDBJ whole genome shotgun (WGS) entry which is preliminary data.</text>
</comment>
<organism evidence="4 5">
    <name type="scientific">Yinghuangia aomiensis</name>
    <dbReference type="NCBI Taxonomy" id="676205"/>
    <lineage>
        <taxon>Bacteria</taxon>
        <taxon>Bacillati</taxon>
        <taxon>Actinomycetota</taxon>
        <taxon>Actinomycetes</taxon>
        <taxon>Kitasatosporales</taxon>
        <taxon>Streptomycetaceae</taxon>
        <taxon>Yinghuangia</taxon>
    </lineage>
</organism>
<keyword evidence="2 4" id="KW-0012">Acyltransferase</keyword>
<dbReference type="EMBL" id="BAABHS010000028">
    <property type="protein sequence ID" value="GAA4984581.1"/>
    <property type="molecule type" value="Genomic_DNA"/>
</dbReference>
<proteinExistence type="predicted"/>
<name>A0ABP9I1U5_9ACTN</name>
<dbReference type="Proteomes" id="UP001500466">
    <property type="component" value="Unassembled WGS sequence"/>
</dbReference>
<evidence type="ECO:0000256" key="2">
    <source>
        <dbReference type="ARBA" id="ARBA00023315"/>
    </source>
</evidence>
<dbReference type="SUPFAM" id="SSF69593">
    <property type="entry name" value="Glycerol-3-phosphate (1)-acyltransferase"/>
    <property type="match status" value="1"/>
</dbReference>
<dbReference type="CDD" id="cd07989">
    <property type="entry name" value="LPLAT_AGPAT-like"/>
    <property type="match status" value="1"/>
</dbReference>
<keyword evidence="5" id="KW-1185">Reference proteome</keyword>
<evidence type="ECO:0000259" key="3">
    <source>
        <dbReference type="SMART" id="SM00563"/>
    </source>
</evidence>
<dbReference type="InterPro" id="IPR002123">
    <property type="entry name" value="Plipid/glycerol_acylTrfase"/>
</dbReference>
<evidence type="ECO:0000313" key="4">
    <source>
        <dbReference type="EMBL" id="GAA4984581.1"/>
    </source>
</evidence>
<evidence type="ECO:0000256" key="1">
    <source>
        <dbReference type="ARBA" id="ARBA00022679"/>
    </source>
</evidence>
<evidence type="ECO:0000313" key="5">
    <source>
        <dbReference type="Proteomes" id="UP001500466"/>
    </source>
</evidence>
<dbReference type="SMART" id="SM00563">
    <property type="entry name" value="PlsC"/>
    <property type="match status" value="1"/>
</dbReference>
<reference evidence="5" key="1">
    <citation type="journal article" date="2019" name="Int. J. Syst. Evol. Microbiol.">
        <title>The Global Catalogue of Microorganisms (GCM) 10K type strain sequencing project: providing services to taxonomists for standard genome sequencing and annotation.</title>
        <authorList>
            <consortium name="The Broad Institute Genomics Platform"/>
            <consortium name="The Broad Institute Genome Sequencing Center for Infectious Disease"/>
            <person name="Wu L."/>
            <person name="Ma J."/>
        </authorList>
    </citation>
    <scope>NUCLEOTIDE SEQUENCE [LARGE SCALE GENOMIC DNA]</scope>
    <source>
        <strain evidence="5">JCM 17986</strain>
    </source>
</reference>
<gene>
    <name evidence="4" type="ORF">GCM10023205_63380</name>
</gene>
<sequence length="225" mass="24530">MLFYHFMHRVVAPTSRAIWRPRVEGADNVPKTGGVIIASNHMSFCDSLVIPLVAPRQVTFLAKAEYFEGTGIRGAASRAFFEGLGAVPVPRSENRGAMAALEAGKGVLDQGRAFGIYPEGTRSLDGRLYRGRTGVAWLALTARVPVVPVGLVDTEKVQPIGTKIPKFSPKALVRFGEAMDFSAHYDRKDVGKARREITDEIMEAIQKLSGQETAGVYNERPVEDA</sequence>
<dbReference type="RefSeq" id="WP_345679192.1">
    <property type="nucleotide sequence ID" value="NZ_BAABHS010000028.1"/>
</dbReference>
<dbReference type="GO" id="GO:0016746">
    <property type="term" value="F:acyltransferase activity"/>
    <property type="evidence" value="ECO:0007669"/>
    <property type="project" value="UniProtKB-KW"/>
</dbReference>
<dbReference type="PANTHER" id="PTHR10434:SF11">
    <property type="entry name" value="1-ACYL-SN-GLYCEROL-3-PHOSPHATE ACYLTRANSFERASE"/>
    <property type="match status" value="1"/>
</dbReference>
<accession>A0ABP9I1U5</accession>
<dbReference type="Pfam" id="PF01553">
    <property type="entry name" value="Acyltransferase"/>
    <property type="match status" value="1"/>
</dbReference>
<feature type="domain" description="Phospholipid/glycerol acyltransferase" evidence="3">
    <location>
        <begin position="35"/>
        <end position="154"/>
    </location>
</feature>
<protein>
    <submittedName>
        <fullName evidence="4">Lysophospholipid acyltransferase family protein</fullName>
    </submittedName>
</protein>